<dbReference type="OMA" id="NMNARTG"/>
<evidence type="ECO:0000313" key="2">
    <source>
        <dbReference type="EMBL" id="EFZ13386.1"/>
    </source>
</evidence>
<name>E9J1B4_SOLIN</name>
<dbReference type="HOGENOM" id="CLU_1888376_0_0_1"/>
<gene>
    <name evidence="2" type="ORF">SINV_01693</name>
</gene>
<dbReference type="Gene3D" id="3.60.10.10">
    <property type="entry name" value="Endonuclease/exonuclease/phosphatase"/>
    <property type="match status" value="1"/>
</dbReference>
<dbReference type="EMBL" id="GL767607">
    <property type="protein sequence ID" value="EFZ13386.1"/>
    <property type="molecule type" value="Genomic_DNA"/>
</dbReference>
<protein>
    <submittedName>
        <fullName evidence="2">Uncharacterized protein</fullName>
    </submittedName>
</protein>
<dbReference type="AlphaFoldDB" id="E9J1B4"/>
<feature type="coiled-coil region" evidence="1">
    <location>
        <begin position="94"/>
        <end position="128"/>
    </location>
</feature>
<sequence>MKRTRKRKENPRIRDLIKKVEELGLGILNGNKNGDEEGELTFVGKLGISVIDYAICNAEAWEEIESMKIADRTESQANRANSRNWMEDGCRVYRDKLEDRREQAAGAREEWEELTKEMKKAIQKKKIKERSMVPG</sequence>
<keyword evidence="1" id="KW-0175">Coiled coil</keyword>
<dbReference type="InterPro" id="IPR036691">
    <property type="entry name" value="Endo/exonu/phosph_ase_sf"/>
</dbReference>
<proteinExistence type="predicted"/>
<feature type="non-terminal residue" evidence="2">
    <location>
        <position position="135"/>
    </location>
</feature>
<organism>
    <name type="scientific">Solenopsis invicta</name>
    <name type="common">Red imported fire ant</name>
    <name type="synonym">Solenopsis wagneri</name>
    <dbReference type="NCBI Taxonomy" id="13686"/>
    <lineage>
        <taxon>Eukaryota</taxon>
        <taxon>Metazoa</taxon>
        <taxon>Ecdysozoa</taxon>
        <taxon>Arthropoda</taxon>
        <taxon>Hexapoda</taxon>
        <taxon>Insecta</taxon>
        <taxon>Pterygota</taxon>
        <taxon>Neoptera</taxon>
        <taxon>Endopterygota</taxon>
        <taxon>Hymenoptera</taxon>
        <taxon>Apocrita</taxon>
        <taxon>Aculeata</taxon>
        <taxon>Formicoidea</taxon>
        <taxon>Formicidae</taxon>
        <taxon>Myrmicinae</taxon>
        <taxon>Solenopsis</taxon>
    </lineage>
</organism>
<reference evidence="2" key="1">
    <citation type="journal article" date="2011" name="Proc. Natl. Acad. Sci. U.S.A.">
        <title>The genome of the fire ant Solenopsis invicta.</title>
        <authorList>
            <person name="Wurm Y."/>
            <person name="Wang J."/>
            <person name="Riba-Grognuz O."/>
            <person name="Corona M."/>
            <person name="Nygaard S."/>
            <person name="Hunt B.G."/>
            <person name="Ingram K.K."/>
            <person name="Falquet L."/>
            <person name="Nipitwattanaphon M."/>
            <person name="Gotzek D."/>
            <person name="Dijkstra M.B."/>
            <person name="Oettler J."/>
            <person name="Comtesse F."/>
            <person name="Shih C.J."/>
            <person name="Wu W.J."/>
            <person name="Yang C.C."/>
            <person name="Thomas J."/>
            <person name="Beaudoing E."/>
            <person name="Pradervand S."/>
            <person name="Flegel V."/>
            <person name="Cook E.D."/>
            <person name="Fabbretti R."/>
            <person name="Stockinger H."/>
            <person name="Long L."/>
            <person name="Farmerie W.G."/>
            <person name="Oakey J."/>
            <person name="Boomsma J.J."/>
            <person name="Pamilo P."/>
            <person name="Yi S.V."/>
            <person name="Heinze J."/>
            <person name="Goodisman M.A."/>
            <person name="Farinelli L."/>
            <person name="Harshman K."/>
            <person name="Hulo N."/>
            <person name="Cerutti L."/>
            <person name="Xenarios I."/>
            <person name="Shoemaker D."/>
            <person name="Keller L."/>
        </authorList>
    </citation>
    <scope>NUCLEOTIDE SEQUENCE [LARGE SCALE GENOMIC DNA]</scope>
</reference>
<accession>E9J1B4</accession>
<evidence type="ECO:0000256" key="1">
    <source>
        <dbReference type="SAM" id="Coils"/>
    </source>
</evidence>